<dbReference type="EMBL" id="AZAC01000027">
    <property type="protein sequence ID" value="KIX12666.1"/>
    <property type="molecule type" value="Genomic_DNA"/>
</dbReference>
<keyword evidence="1" id="KW-0597">Phosphoprotein</keyword>
<evidence type="ECO:0000256" key="1">
    <source>
        <dbReference type="ARBA" id="ARBA00022553"/>
    </source>
</evidence>
<feature type="domain" description="STAS" evidence="3">
    <location>
        <begin position="146"/>
        <end position="257"/>
    </location>
</feature>
<dbReference type="InterPro" id="IPR036513">
    <property type="entry name" value="STAS_dom_sf"/>
</dbReference>
<evidence type="ECO:0000313" key="4">
    <source>
        <dbReference type="EMBL" id="KIX12666.1"/>
    </source>
</evidence>
<dbReference type="OrthoDB" id="5421862at2"/>
<dbReference type="InterPro" id="IPR051932">
    <property type="entry name" value="Bact_StressResp_Reg"/>
</dbReference>
<dbReference type="SUPFAM" id="SSF55785">
    <property type="entry name" value="PYP-like sensor domain (PAS domain)"/>
    <property type="match status" value="1"/>
</dbReference>
<dbReference type="InterPro" id="IPR013656">
    <property type="entry name" value="PAS_4"/>
</dbReference>
<dbReference type="AlphaFoldDB" id="A0A0D2JAA4"/>
<dbReference type="PATRIC" id="fig|1429043.3.peg.3797"/>
<dbReference type="InParanoid" id="A0A0D2JAA4"/>
<dbReference type="InterPro" id="IPR000014">
    <property type="entry name" value="PAS"/>
</dbReference>
<dbReference type="NCBIfam" id="TIGR00229">
    <property type="entry name" value="sensory_box"/>
    <property type="match status" value="1"/>
</dbReference>
<dbReference type="Gene3D" id="3.30.450.20">
    <property type="entry name" value="PAS domain"/>
    <property type="match status" value="1"/>
</dbReference>
<keyword evidence="5" id="KW-1185">Reference proteome</keyword>
<reference evidence="4 5" key="1">
    <citation type="submission" date="2013-11" db="EMBL/GenBank/DDBJ databases">
        <title>Metagenomic analysis of a methanogenic consortium involved in long chain n-alkane degradation.</title>
        <authorList>
            <person name="Davidova I.A."/>
            <person name="Callaghan A.V."/>
            <person name="Wawrik B."/>
            <person name="Pruitt S."/>
            <person name="Marks C."/>
            <person name="Duncan K.E."/>
            <person name="Suflita J.M."/>
        </authorList>
    </citation>
    <scope>NUCLEOTIDE SEQUENCE [LARGE SCALE GENOMIC DNA]</scope>
    <source>
        <strain evidence="4 5">SPR</strain>
    </source>
</reference>
<dbReference type="CDD" id="cd07041">
    <property type="entry name" value="STAS_RsbR_RsbS_like"/>
    <property type="match status" value="1"/>
</dbReference>
<dbReference type="Gene3D" id="3.30.750.24">
    <property type="entry name" value="STAS domain"/>
    <property type="match status" value="1"/>
</dbReference>
<dbReference type="SMART" id="SM00091">
    <property type="entry name" value="PAS"/>
    <property type="match status" value="1"/>
</dbReference>
<organism evidence="4 5">
    <name type="scientific">Dethiosulfatarculus sandiegensis</name>
    <dbReference type="NCBI Taxonomy" id="1429043"/>
    <lineage>
        <taxon>Bacteria</taxon>
        <taxon>Pseudomonadati</taxon>
        <taxon>Thermodesulfobacteriota</taxon>
        <taxon>Desulfarculia</taxon>
        <taxon>Desulfarculales</taxon>
        <taxon>Desulfarculaceae</taxon>
        <taxon>Dethiosulfatarculus</taxon>
    </lineage>
</organism>
<dbReference type="Pfam" id="PF08448">
    <property type="entry name" value="PAS_4"/>
    <property type="match status" value="1"/>
</dbReference>
<accession>A0A0D2JAA4</accession>
<evidence type="ECO:0000259" key="2">
    <source>
        <dbReference type="PROSITE" id="PS50113"/>
    </source>
</evidence>
<name>A0A0D2JAA4_9BACT</name>
<dbReference type="InterPro" id="IPR035965">
    <property type="entry name" value="PAS-like_dom_sf"/>
</dbReference>
<sequence>MTIKNPIAKEEMNSELALTLIEQIPTPVMAVDRNLHVIFMNAAGRVMLGKPWEQIKGAPCKSLMNSTHCGNQECRMKEAMETGQRSTALSEANINGRKIPIEYTAASLRDGSGAVVGGLEYILDITERLRAEKKLKEQSRTIQEISTPAIKLWDRIVVLPVVGVVDSMRAQQMMNAMLTKITETASKVIILDIQGVAAVDTAVANHLIKITKATKLMGCRCIISGISAQVAETLVELGISLGEVSTNSTLEDALLDAFKMLNYEISTR</sequence>
<dbReference type="PANTHER" id="PTHR33745">
    <property type="entry name" value="RSBT ANTAGONIST PROTEIN RSBS-RELATED"/>
    <property type="match status" value="1"/>
</dbReference>
<evidence type="ECO:0008006" key="6">
    <source>
        <dbReference type="Google" id="ProtNLM"/>
    </source>
</evidence>
<dbReference type="RefSeq" id="WP_156360802.1">
    <property type="nucleotide sequence ID" value="NZ_AZAC01000027.1"/>
</dbReference>
<dbReference type="Pfam" id="PF01740">
    <property type="entry name" value="STAS"/>
    <property type="match status" value="1"/>
</dbReference>
<dbReference type="InterPro" id="IPR002645">
    <property type="entry name" value="STAS_dom"/>
</dbReference>
<feature type="domain" description="PAC" evidence="2">
    <location>
        <begin position="85"/>
        <end position="137"/>
    </location>
</feature>
<dbReference type="PANTHER" id="PTHR33745:SF3">
    <property type="entry name" value="RSBT CO-ANTAGONIST PROTEIN RSBRC"/>
    <property type="match status" value="1"/>
</dbReference>
<dbReference type="SUPFAM" id="SSF52091">
    <property type="entry name" value="SpoIIaa-like"/>
    <property type="match status" value="1"/>
</dbReference>
<evidence type="ECO:0000313" key="5">
    <source>
        <dbReference type="Proteomes" id="UP000032233"/>
    </source>
</evidence>
<protein>
    <recommendedName>
        <fullName evidence="6">Diguanylate cyclase</fullName>
    </recommendedName>
</protein>
<dbReference type="PROSITE" id="PS50801">
    <property type="entry name" value="STAS"/>
    <property type="match status" value="1"/>
</dbReference>
<proteinExistence type="predicted"/>
<comment type="caution">
    <text evidence="4">The sequence shown here is derived from an EMBL/GenBank/DDBJ whole genome shotgun (WGS) entry which is preliminary data.</text>
</comment>
<dbReference type="PROSITE" id="PS50113">
    <property type="entry name" value="PAC"/>
    <property type="match status" value="1"/>
</dbReference>
<dbReference type="STRING" id="1429043.X474_17945"/>
<evidence type="ECO:0000259" key="3">
    <source>
        <dbReference type="PROSITE" id="PS50801"/>
    </source>
</evidence>
<dbReference type="Proteomes" id="UP000032233">
    <property type="component" value="Unassembled WGS sequence"/>
</dbReference>
<dbReference type="InterPro" id="IPR000700">
    <property type="entry name" value="PAS-assoc_C"/>
</dbReference>
<dbReference type="CDD" id="cd00130">
    <property type="entry name" value="PAS"/>
    <property type="match status" value="1"/>
</dbReference>
<gene>
    <name evidence="4" type="ORF">X474_17945</name>
</gene>